<dbReference type="RefSeq" id="WP_015048584.1">
    <property type="nucleotide sequence ID" value="NC_018868.3"/>
</dbReference>
<dbReference type="EMBL" id="CP003746">
    <property type="protein sequence ID" value="AFV00432.1"/>
    <property type="molecule type" value="Genomic_DNA"/>
</dbReference>
<dbReference type="PANTHER" id="PTHR43280">
    <property type="entry name" value="ARAC-FAMILY TRANSCRIPTIONAL REGULATOR"/>
    <property type="match status" value="1"/>
</dbReference>
<gene>
    <name evidence="6" type="ordered locus">M5M_16505</name>
</gene>
<dbReference type="Proteomes" id="UP000000466">
    <property type="component" value="Chromosome"/>
</dbReference>
<evidence type="ECO:0000313" key="7">
    <source>
        <dbReference type="Proteomes" id="UP000000466"/>
    </source>
</evidence>
<dbReference type="PROSITE" id="PS01124">
    <property type="entry name" value="HTH_ARAC_FAMILY_2"/>
    <property type="match status" value="1"/>
</dbReference>
<dbReference type="KEGG" id="saga:M5M_16505"/>
<dbReference type="PANTHER" id="PTHR43280:SF29">
    <property type="entry name" value="ARAC-FAMILY TRANSCRIPTIONAL REGULATOR"/>
    <property type="match status" value="1"/>
</dbReference>
<dbReference type="InterPro" id="IPR018062">
    <property type="entry name" value="HTH_AraC-typ_CS"/>
</dbReference>
<evidence type="ECO:0000256" key="4">
    <source>
        <dbReference type="SAM" id="Phobius"/>
    </source>
</evidence>
<organism evidence="6 7">
    <name type="scientific">Simiduia agarivorans (strain DSM 21679 / JCM 13881 / BCRC 17597 / SA1)</name>
    <dbReference type="NCBI Taxonomy" id="1117647"/>
    <lineage>
        <taxon>Bacteria</taxon>
        <taxon>Pseudomonadati</taxon>
        <taxon>Pseudomonadota</taxon>
        <taxon>Gammaproteobacteria</taxon>
        <taxon>Cellvibrionales</taxon>
        <taxon>Cellvibrionaceae</taxon>
        <taxon>Simiduia</taxon>
    </lineage>
</organism>
<dbReference type="eggNOG" id="COG2207">
    <property type="taxonomic scope" value="Bacteria"/>
</dbReference>
<keyword evidence="4" id="KW-0472">Membrane</keyword>
<evidence type="ECO:0000256" key="3">
    <source>
        <dbReference type="ARBA" id="ARBA00023163"/>
    </source>
</evidence>
<dbReference type="SUPFAM" id="SSF46689">
    <property type="entry name" value="Homeodomain-like"/>
    <property type="match status" value="1"/>
</dbReference>
<feature type="transmembrane region" description="Helical" evidence="4">
    <location>
        <begin position="170"/>
        <end position="189"/>
    </location>
</feature>
<name>K4KN26_SIMAS</name>
<feature type="transmembrane region" description="Helical" evidence="4">
    <location>
        <begin position="209"/>
        <end position="227"/>
    </location>
</feature>
<feature type="domain" description="HTH araC/xylS-type" evidence="5">
    <location>
        <begin position="272"/>
        <end position="373"/>
    </location>
</feature>
<evidence type="ECO:0000313" key="6">
    <source>
        <dbReference type="EMBL" id="AFV00432.1"/>
    </source>
</evidence>
<accession>K4KN26</accession>
<protein>
    <submittedName>
        <fullName evidence="6">Transcriptional regulator</fullName>
    </submittedName>
</protein>
<dbReference type="GO" id="GO:0003700">
    <property type="term" value="F:DNA-binding transcription factor activity"/>
    <property type="evidence" value="ECO:0007669"/>
    <property type="project" value="InterPro"/>
</dbReference>
<keyword evidence="4" id="KW-1133">Transmembrane helix</keyword>
<dbReference type="Pfam" id="PF12833">
    <property type="entry name" value="HTH_18"/>
    <property type="match status" value="1"/>
</dbReference>
<feature type="transmembrane region" description="Helical" evidence="4">
    <location>
        <begin position="34"/>
        <end position="54"/>
    </location>
</feature>
<feature type="transmembrane region" description="Helical" evidence="4">
    <location>
        <begin position="6"/>
        <end position="27"/>
    </location>
</feature>
<dbReference type="SMART" id="SM00342">
    <property type="entry name" value="HTH_ARAC"/>
    <property type="match status" value="1"/>
</dbReference>
<keyword evidence="2" id="KW-0238">DNA-binding</keyword>
<feature type="transmembrane region" description="Helical" evidence="4">
    <location>
        <begin position="96"/>
        <end position="117"/>
    </location>
</feature>
<keyword evidence="4" id="KW-0812">Transmembrane</keyword>
<evidence type="ECO:0000256" key="2">
    <source>
        <dbReference type="ARBA" id="ARBA00023125"/>
    </source>
</evidence>
<evidence type="ECO:0000256" key="1">
    <source>
        <dbReference type="ARBA" id="ARBA00023015"/>
    </source>
</evidence>
<dbReference type="GO" id="GO:0043565">
    <property type="term" value="F:sequence-specific DNA binding"/>
    <property type="evidence" value="ECO:0007669"/>
    <property type="project" value="InterPro"/>
</dbReference>
<dbReference type="PROSITE" id="PS00041">
    <property type="entry name" value="HTH_ARAC_FAMILY_1"/>
    <property type="match status" value="1"/>
</dbReference>
<dbReference type="HOGENOM" id="CLU_041408_4_2_6"/>
<sequence>MIDTLFTPLYLWATLQALALGVMVPFLRLDKSNVFLGSFFVLTALNVLFQYLLVFTDFRLQYPETVFVSDAIGFCYGPVLYLYYRQLIFERMELRQWLHFMPVGLYLLYFIGFELLWRDFRYENYIDQPQHIAVLSLIALSNLIYLFALLHSIKRNDRHKGVKEFKLISWLDMLIGVFLLKSLLHLYIFTMHTFFESEVLAVVRLVKDVLFISTTVLIVVAAQWFLLRYPELILHGSSLDTADEDDAGDPLPDVGKSEPDQSLTLEEAERLKALVSGQKLYLDAELTEAVLARHFGVPSYYLSRLLNQVIGKRFNEFINSYRVEEAKRLLASPDSSNRTMFAVSLDSGFKSESVFYTNFKKYTQMTPRAYKLKFAR</sequence>
<proteinExistence type="predicted"/>
<keyword evidence="3" id="KW-0804">Transcription</keyword>
<reference evidence="6 7" key="1">
    <citation type="journal article" date="2013" name="Genome Announc.">
        <title>Complete genome sequence of Simiduia agarivorans SA1(T), a marine bacterium able to degrade a variety of polysaccharides.</title>
        <authorList>
            <person name="Lin S.Y."/>
            <person name="Shieh W.Y."/>
            <person name="Chen J.S."/>
            <person name="Tang S.L."/>
        </authorList>
    </citation>
    <scope>NUCLEOTIDE SEQUENCE [LARGE SCALE GENOMIC DNA]</scope>
    <source>
        <strain evidence="7">DSM 21679 / JCM 13881 / BCRC 17597 / SA1</strain>
    </source>
</reference>
<evidence type="ECO:0000259" key="5">
    <source>
        <dbReference type="PROSITE" id="PS01124"/>
    </source>
</evidence>
<keyword evidence="7" id="KW-1185">Reference proteome</keyword>
<dbReference type="InterPro" id="IPR018060">
    <property type="entry name" value="HTH_AraC"/>
</dbReference>
<dbReference type="AlphaFoldDB" id="K4KN26"/>
<dbReference type="Gene3D" id="1.10.10.60">
    <property type="entry name" value="Homeodomain-like"/>
    <property type="match status" value="2"/>
</dbReference>
<dbReference type="OrthoDB" id="345413at2"/>
<feature type="transmembrane region" description="Helical" evidence="4">
    <location>
        <begin position="129"/>
        <end position="150"/>
    </location>
</feature>
<dbReference type="InterPro" id="IPR009057">
    <property type="entry name" value="Homeodomain-like_sf"/>
</dbReference>
<keyword evidence="1" id="KW-0805">Transcription regulation</keyword>
<feature type="transmembrane region" description="Helical" evidence="4">
    <location>
        <begin position="66"/>
        <end position="84"/>
    </location>
</feature>